<evidence type="ECO:0000313" key="2">
    <source>
        <dbReference type="Proteomes" id="UP000198415"/>
    </source>
</evidence>
<organism evidence="1 2">
    <name type="scientific">Actinoplanes regularis</name>
    <dbReference type="NCBI Taxonomy" id="52697"/>
    <lineage>
        <taxon>Bacteria</taxon>
        <taxon>Bacillati</taxon>
        <taxon>Actinomycetota</taxon>
        <taxon>Actinomycetes</taxon>
        <taxon>Micromonosporales</taxon>
        <taxon>Micromonosporaceae</taxon>
        <taxon>Actinoplanes</taxon>
    </lineage>
</organism>
<name>A0A239ICC3_9ACTN</name>
<sequence length="79" mass="8216">MVGDEALMFDPAPDDVLRDDVLRAAAACPVQAILVDMAAPPPVAAPATADGMDAHERDRAATTVTAAVARFVLSRRPGF</sequence>
<gene>
    <name evidence="1" type="ORF">SAMN06264365_12836</name>
</gene>
<proteinExistence type="predicted"/>
<dbReference type="AlphaFoldDB" id="A0A239ICC3"/>
<keyword evidence="2" id="KW-1185">Reference proteome</keyword>
<dbReference type="EMBL" id="FZNR01000028">
    <property type="protein sequence ID" value="SNS90918.1"/>
    <property type="molecule type" value="Genomic_DNA"/>
</dbReference>
<reference evidence="1 2" key="1">
    <citation type="submission" date="2017-06" db="EMBL/GenBank/DDBJ databases">
        <authorList>
            <person name="Kim H.J."/>
            <person name="Triplett B.A."/>
        </authorList>
    </citation>
    <scope>NUCLEOTIDE SEQUENCE [LARGE SCALE GENOMIC DNA]</scope>
    <source>
        <strain evidence="1 2">DSM 43151</strain>
    </source>
</reference>
<protein>
    <recommendedName>
        <fullName evidence="3">Ferredoxin</fullName>
    </recommendedName>
</protein>
<dbReference type="Proteomes" id="UP000198415">
    <property type="component" value="Unassembled WGS sequence"/>
</dbReference>
<evidence type="ECO:0008006" key="3">
    <source>
        <dbReference type="Google" id="ProtNLM"/>
    </source>
</evidence>
<evidence type="ECO:0000313" key="1">
    <source>
        <dbReference type="EMBL" id="SNS90918.1"/>
    </source>
</evidence>
<accession>A0A239ICC3</accession>